<proteinExistence type="predicted"/>
<evidence type="ECO:0000313" key="1">
    <source>
        <dbReference type="EMBL" id="CEG32941.1"/>
    </source>
</evidence>
<dbReference type="AlphaFoldDB" id="A0AAN2PIH2"/>
<reference evidence="1 2" key="1">
    <citation type="journal article" date="2014" name="Genome Announc.">
        <title>Genome Sequence of Bacillus simplex Strain P558, Isolated from a Human Fecal Sample.</title>
        <authorList>
            <person name="Croce O."/>
            <person name="Hugon P."/>
            <person name="Lagier J.C."/>
            <person name="Bibi F."/>
            <person name="Robert C."/>
            <person name="Azhar E.I."/>
            <person name="Raoult D."/>
            <person name="Fournier P.E."/>
        </authorList>
    </citation>
    <scope>NUCLEOTIDE SEQUENCE [LARGE SCALE GENOMIC DNA]</scope>
    <source>
        <strain evidence="1 2">P558</strain>
    </source>
</reference>
<sequence>MMENKARDLFAYHGEEVFLYSIYKFERKQAK</sequence>
<comment type="caution">
    <text evidence="1">The sequence shown here is derived from an EMBL/GenBank/DDBJ whole genome shotgun (WGS) entry which is preliminary data.</text>
</comment>
<name>A0AAN2PIH2_9BACI</name>
<accession>A0AAN2PIH2</accession>
<dbReference type="Proteomes" id="UP000182110">
    <property type="component" value="Unassembled WGS sequence"/>
</dbReference>
<protein>
    <submittedName>
        <fullName evidence="1">Uncharacterized protein</fullName>
    </submittedName>
</protein>
<organism evidence="1 2">
    <name type="scientific">Peribacillus simplex</name>
    <dbReference type="NCBI Taxonomy" id="1478"/>
    <lineage>
        <taxon>Bacteria</taxon>
        <taxon>Bacillati</taxon>
        <taxon>Bacillota</taxon>
        <taxon>Bacilli</taxon>
        <taxon>Bacillales</taxon>
        <taxon>Bacillaceae</taxon>
        <taxon>Peribacillus</taxon>
    </lineage>
</organism>
<dbReference type="EMBL" id="CCXW01000001">
    <property type="protein sequence ID" value="CEG32941.1"/>
    <property type="molecule type" value="Genomic_DNA"/>
</dbReference>
<gene>
    <name evidence="1" type="ORF">BN1180_03111</name>
</gene>
<keyword evidence="2" id="KW-1185">Reference proteome</keyword>
<evidence type="ECO:0000313" key="2">
    <source>
        <dbReference type="Proteomes" id="UP000182110"/>
    </source>
</evidence>